<keyword evidence="1" id="KW-0479">Metal-binding</keyword>
<evidence type="ECO:0000313" key="4">
    <source>
        <dbReference type="Proteomes" id="UP000568050"/>
    </source>
</evidence>
<evidence type="ECO:0000256" key="1">
    <source>
        <dbReference type="ARBA" id="ARBA00022723"/>
    </source>
</evidence>
<dbReference type="PROSITE" id="PS01047">
    <property type="entry name" value="HMA_1"/>
    <property type="match status" value="1"/>
</dbReference>
<proteinExistence type="predicted"/>
<dbReference type="Proteomes" id="UP000568050">
    <property type="component" value="Unassembled WGS sequence"/>
</dbReference>
<dbReference type="InterPro" id="IPR017969">
    <property type="entry name" value="Heavy-metal-associated_CS"/>
</dbReference>
<evidence type="ECO:0000313" key="3">
    <source>
        <dbReference type="EMBL" id="MBB3023361.1"/>
    </source>
</evidence>
<dbReference type="AlphaFoldDB" id="A0A839QZH9"/>
<dbReference type="Pfam" id="PF00403">
    <property type="entry name" value="HMA"/>
    <property type="match status" value="1"/>
</dbReference>
<keyword evidence="4" id="KW-1185">Reference proteome</keyword>
<dbReference type="CDD" id="cd00371">
    <property type="entry name" value="HMA"/>
    <property type="match status" value="1"/>
</dbReference>
<organism evidence="3 4">
    <name type="scientific">Helcobacillus massiliensis</name>
    <dbReference type="NCBI Taxonomy" id="521392"/>
    <lineage>
        <taxon>Bacteria</taxon>
        <taxon>Bacillati</taxon>
        <taxon>Actinomycetota</taxon>
        <taxon>Actinomycetes</taxon>
        <taxon>Micrococcales</taxon>
        <taxon>Dermabacteraceae</taxon>
        <taxon>Helcobacillus</taxon>
    </lineage>
</organism>
<name>A0A839QZH9_9MICO</name>
<gene>
    <name evidence="3" type="ORF">FHX50_001653</name>
</gene>
<dbReference type="EMBL" id="JACHWP010000004">
    <property type="protein sequence ID" value="MBB3023361.1"/>
    <property type="molecule type" value="Genomic_DNA"/>
</dbReference>
<reference evidence="3 4" key="1">
    <citation type="submission" date="2020-08" db="EMBL/GenBank/DDBJ databases">
        <title>Sequencing the genomes of 1000 actinobacteria strains.</title>
        <authorList>
            <person name="Klenk H.-P."/>
        </authorList>
    </citation>
    <scope>NUCLEOTIDE SEQUENCE [LARGE SCALE GENOMIC DNA]</scope>
    <source>
        <strain evidence="3 4">DSM 23040</strain>
    </source>
</reference>
<sequence>MTTQTYAVTGLTCGHCAAAITDEVSEITGVSNVNVDLNVGGESTLTFDAAEPVSADALREAIGEAGDAYTLIAD</sequence>
<dbReference type="GO" id="GO:0046872">
    <property type="term" value="F:metal ion binding"/>
    <property type="evidence" value="ECO:0007669"/>
    <property type="project" value="UniProtKB-KW"/>
</dbReference>
<dbReference type="InterPro" id="IPR036163">
    <property type="entry name" value="HMA_dom_sf"/>
</dbReference>
<dbReference type="Gene3D" id="3.30.70.100">
    <property type="match status" value="1"/>
</dbReference>
<protein>
    <submittedName>
        <fullName evidence="3">Copper chaperone CopZ</fullName>
    </submittedName>
</protein>
<dbReference type="SUPFAM" id="SSF55008">
    <property type="entry name" value="HMA, heavy metal-associated domain"/>
    <property type="match status" value="1"/>
</dbReference>
<comment type="caution">
    <text evidence="3">The sequence shown here is derived from an EMBL/GenBank/DDBJ whole genome shotgun (WGS) entry which is preliminary data.</text>
</comment>
<feature type="domain" description="HMA" evidence="2">
    <location>
        <begin position="2"/>
        <end position="70"/>
    </location>
</feature>
<evidence type="ECO:0000259" key="2">
    <source>
        <dbReference type="PROSITE" id="PS50846"/>
    </source>
</evidence>
<accession>A0A839QZH9</accession>
<dbReference type="RefSeq" id="WP_183376485.1">
    <property type="nucleotide sequence ID" value="NZ_CBCSFZ010000014.1"/>
</dbReference>
<dbReference type="InterPro" id="IPR006121">
    <property type="entry name" value="HMA_dom"/>
</dbReference>
<dbReference type="PROSITE" id="PS50846">
    <property type="entry name" value="HMA_2"/>
    <property type="match status" value="1"/>
</dbReference>